<sequence>MTTSQVTSRECIVRMMQRATINYSPVVAIRLIEIMIFAHFPDFINQATFSAVRFFGVRSIVVFNCANYRSISYLRSRFQPRATVETVRALHPLKLNKTWWANTPLWRVRTTTGSEIVLLHVDYGCFPMQSGALHAERVGYLLGRHSYRNVDRKVLCDSTPNESAIYVHDKPSSQNRDYNLDRGVSIGNSNSIYTGMYLETLFINYRTTRDDSSFEIFRSFVRHSLKHDPHTFEHSEKKSTIFFAQTSSQMHRQVGLRFIAYWCVRDSEAGLLWQIHEVYMLLLVLVLPLAIMAFCYTTICWEIWRVMKRRYHLTSRHALHPNNMESIPMTTKRQSVARNERRIRHGDEESRTMKQVVKMLVAVVLLFVLCWGPILIDNVLTAYGYLPRIKIGIQKHLHTAFQLMAYFNSCINPIVYGFMSKHFRKNFLSAACGKWWICCPRRGYRASVVRHPSISQTRTTSMRHSRRVGGAGSR</sequence>
<dbReference type="RefSeq" id="XP_014469807.1">
    <property type="nucleotide sequence ID" value="XM_014614321.1"/>
</dbReference>
<dbReference type="SUPFAM" id="SSF81321">
    <property type="entry name" value="Family A G protein-coupled receptor-like"/>
    <property type="match status" value="1"/>
</dbReference>
<evidence type="ECO:0000256" key="7">
    <source>
        <dbReference type="ARBA" id="ARBA00023170"/>
    </source>
</evidence>
<feature type="transmembrane region" description="Helical" evidence="9">
    <location>
        <begin position="400"/>
        <end position="419"/>
    </location>
</feature>
<reference evidence="12 13" key="1">
    <citation type="submission" date="2025-04" db="UniProtKB">
        <authorList>
            <consortium name="RefSeq"/>
        </authorList>
    </citation>
    <scope>IDENTIFICATION</scope>
</reference>
<keyword evidence="7" id="KW-0675">Receptor</keyword>
<dbReference type="Gene3D" id="1.20.1070.10">
    <property type="entry name" value="Rhodopsin 7-helix transmembrane proteins"/>
    <property type="match status" value="1"/>
</dbReference>
<dbReference type="GeneID" id="106741903"/>
<comment type="subcellular location">
    <subcellularLocation>
        <location evidence="1">Cell membrane</location>
        <topology evidence="1">Multi-pass membrane protein</topology>
    </subcellularLocation>
</comment>
<evidence type="ECO:0000256" key="2">
    <source>
        <dbReference type="ARBA" id="ARBA00010663"/>
    </source>
</evidence>
<dbReference type="Proteomes" id="UP000515204">
    <property type="component" value="Unplaced"/>
</dbReference>
<evidence type="ECO:0000256" key="9">
    <source>
        <dbReference type="SAM" id="Phobius"/>
    </source>
</evidence>
<dbReference type="PRINTS" id="PR00237">
    <property type="entry name" value="GPCRRHODOPSN"/>
</dbReference>
<dbReference type="InterPro" id="IPR017452">
    <property type="entry name" value="GPCR_Rhodpsn_7TM"/>
</dbReference>
<dbReference type="InterPro" id="IPR000276">
    <property type="entry name" value="GPCR_Rhodpsn"/>
</dbReference>
<evidence type="ECO:0000313" key="11">
    <source>
        <dbReference type="Proteomes" id="UP000515204"/>
    </source>
</evidence>
<evidence type="ECO:0000256" key="5">
    <source>
        <dbReference type="ARBA" id="ARBA00022989"/>
    </source>
</evidence>
<protein>
    <submittedName>
        <fullName evidence="12 13">Uncharacterized protein LOC106741903 isoform X1</fullName>
    </submittedName>
</protein>
<accession>A0A6P3WVA2</accession>
<evidence type="ECO:0000313" key="13">
    <source>
        <dbReference type="RefSeq" id="XP_014469807.1"/>
    </source>
</evidence>
<evidence type="ECO:0000259" key="10">
    <source>
        <dbReference type="PROSITE" id="PS50262"/>
    </source>
</evidence>
<dbReference type="PANTHER" id="PTHR24241:SF193">
    <property type="entry name" value="G-PROTEIN COUPLED RECEPTORS FAMILY 1 PROFILE DOMAIN-CONTAINING PROTEIN"/>
    <property type="match status" value="1"/>
</dbReference>
<dbReference type="GO" id="GO:0042277">
    <property type="term" value="F:peptide binding"/>
    <property type="evidence" value="ECO:0007669"/>
    <property type="project" value="TreeGrafter"/>
</dbReference>
<evidence type="ECO:0000313" key="12">
    <source>
        <dbReference type="RefSeq" id="XP_014469806.1"/>
    </source>
</evidence>
<dbReference type="PROSITE" id="PS50262">
    <property type="entry name" value="G_PROTEIN_RECEP_F1_2"/>
    <property type="match status" value="1"/>
</dbReference>
<gene>
    <name evidence="12 13" type="primary">LOC106741903</name>
</gene>
<keyword evidence="5 9" id="KW-1133">Transmembrane helix</keyword>
<feature type="transmembrane region" description="Helical" evidence="9">
    <location>
        <begin position="278"/>
        <end position="304"/>
    </location>
</feature>
<keyword evidence="11" id="KW-1185">Reference proteome</keyword>
<dbReference type="OrthoDB" id="2132067at2759"/>
<keyword evidence="6 9" id="KW-0472">Membrane</keyword>
<keyword evidence="4 9" id="KW-0812">Transmembrane</keyword>
<comment type="similarity">
    <text evidence="2">Belongs to the G-protein coupled receptor 1 family.</text>
</comment>
<evidence type="ECO:0000256" key="1">
    <source>
        <dbReference type="ARBA" id="ARBA00004651"/>
    </source>
</evidence>
<feature type="region of interest" description="Disordered" evidence="8">
    <location>
        <begin position="455"/>
        <end position="474"/>
    </location>
</feature>
<name>A0A6P3WVA2_DINQU</name>
<evidence type="ECO:0000256" key="3">
    <source>
        <dbReference type="ARBA" id="ARBA00022475"/>
    </source>
</evidence>
<dbReference type="GO" id="GO:0005886">
    <property type="term" value="C:plasma membrane"/>
    <property type="evidence" value="ECO:0007669"/>
    <property type="project" value="UniProtKB-SubCell"/>
</dbReference>
<feature type="domain" description="G-protein coupled receptors family 1 profile" evidence="10">
    <location>
        <begin position="263"/>
        <end position="416"/>
    </location>
</feature>
<dbReference type="AlphaFoldDB" id="A0A6P3WVA2"/>
<dbReference type="RefSeq" id="XP_014469806.1">
    <property type="nucleotide sequence ID" value="XM_014614320.1"/>
</dbReference>
<keyword evidence="3" id="KW-1003">Cell membrane</keyword>
<dbReference type="PANTHER" id="PTHR24241">
    <property type="entry name" value="NEUROPEPTIDE RECEPTOR-RELATED G-PROTEIN COUPLED RECEPTOR"/>
    <property type="match status" value="1"/>
</dbReference>
<evidence type="ECO:0000256" key="4">
    <source>
        <dbReference type="ARBA" id="ARBA00022692"/>
    </source>
</evidence>
<evidence type="ECO:0000256" key="8">
    <source>
        <dbReference type="SAM" id="MobiDB-lite"/>
    </source>
</evidence>
<dbReference type="GO" id="GO:0004930">
    <property type="term" value="F:G protein-coupled receptor activity"/>
    <property type="evidence" value="ECO:0007669"/>
    <property type="project" value="InterPro"/>
</dbReference>
<evidence type="ECO:0000256" key="6">
    <source>
        <dbReference type="ARBA" id="ARBA00023136"/>
    </source>
</evidence>
<organism evidence="11 13">
    <name type="scientific">Dinoponera quadriceps</name>
    <name type="common">South American ant</name>
    <dbReference type="NCBI Taxonomy" id="609295"/>
    <lineage>
        <taxon>Eukaryota</taxon>
        <taxon>Metazoa</taxon>
        <taxon>Ecdysozoa</taxon>
        <taxon>Arthropoda</taxon>
        <taxon>Hexapoda</taxon>
        <taxon>Insecta</taxon>
        <taxon>Pterygota</taxon>
        <taxon>Neoptera</taxon>
        <taxon>Endopterygota</taxon>
        <taxon>Hymenoptera</taxon>
        <taxon>Apocrita</taxon>
        <taxon>Aculeata</taxon>
        <taxon>Formicoidea</taxon>
        <taxon>Formicidae</taxon>
        <taxon>Ponerinae</taxon>
        <taxon>Ponerini</taxon>
        <taxon>Dinoponera</taxon>
    </lineage>
</organism>
<feature type="transmembrane region" description="Helical" evidence="9">
    <location>
        <begin position="359"/>
        <end position="380"/>
    </location>
</feature>
<dbReference type="Pfam" id="PF00001">
    <property type="entry name" value="7tm_1"/>
    <property type="match status" value="1"/>
</dbReference>
<dbReference type="GO" id="GO:0032870">
    <property type="term" value="P:cellular response to hormone stimulus"/>
    <property type="evidence" value="ECO:0007669"/>
    <property type="project" value="TreeGrafter"/>
</dbReference>
<dbReference type="KEGG" id="dqu:106741903"/>
<proteinExistence type="inferred from homology"/>